<dbReference type="AlphaFoldDB" id="A0A3P3YK88"/>
<feature type="region of interest" description="Disordered" evidence="7">
    <location>
        <begin position="114"/>
        <end position="227"/>
    </location>
</feature>
<reference evidence="9 10" key="1">
    <citation type="submission" date="2018-03" db="EMBL/GenBank/DDBJ databases">
        <authorList>
            <person name="Fogelqvist J."/>
        </authorList>
    </citation>
    <scope>NUCLEOTIDE SEQUENCE [LARGE SCALE GENOMIC DNA]</scope>
</reference>
<evidence type="ECO:0000313" key="9">
    <source>
        <dbReference type="EMBL" id="SPR00616.1"/>
    </source>
</evidence>
<feature type="domain" description="C2HC/C3H-type" evidence="8">
    <location>
        <begin position="247"/>
        <end position="276"/>
    </location>
</feature>
<name>A0A3P3YK88_PLABS</name>
<keyword evidence="4" id="KW-0862">Zinc</keyword>
<evidence type="ECO:0000256" key="5">
    <source>
        <dbReference type="PROSITE-ProRule" id="PRU01371"/>
    </source>
</evidence>
<geneLocation type="mitochondrion" evidence="9"/>
<dbReference type="PANTHER" id="PTHR13555">
    <property type="entry name" value="C2H2 ZINC FINGER CGI-62-RELATED"/>
    <property type="match status" value="1"/>
</dbReference>
<dbReference type="InterPro" id="IPR026319">
    <property type="entry name" value="ZC2HC1A/B-like"/>
</dbReference>
<feature type="coiled-coil region" evidence="6">
    <location>
        <begin position="70"/>
        <end position="111"/>
    </location>
</feature>
<evidence type="ECO:0000256" key="1">
    <source>
        <dbReference type="ARBA" id="ARBA00022723"/>
    </source>
</evidence>
<protein>
    <recommendedName>
        <fullName evidence="8">C2HC/C3H-type domain-containing protein</fullName>
    </recommendedName>
</protein>
<keyword evidence="6" id="KW-0175">Coiled coil</keyword>
<keyword evidence="3 5" id="KW-0863">Zinc-finger</keyword>
<evidence type="ECO:0000256" key="7">
    <source>
        <dbReference type="SAM" id="MobiDB-lite"/>
    </source>
</evidence>
<dbReference type="GO" id="GO:0008270">
    <property type="term" value="F:zinc ion binding"/>
    <property type="evidence" value="ECO:0007669"/>
    <property type="project" value="UniProtKB-KW"/>
</dbReference>
<accession>A0A3P3YK88</accession>
<feature type="region of interest" description="Disordered" evidence="7">
    <location>
        <begin position="32"/>
        <end position="69"/>
    </location>
</feature>
<gene>
    <name evidence="9" type="ORF">PLBR_LOCUS7831</name>
</gene>
<feature type="domain" description="C2HC/C3H-type" evidence="8">
    <location>
        <begin position="347"/>
        <end position="376"/>
    </location>
</feature>
<feature type="compositionally biased region" description="Basic and acidic residues" evidence="7">
    <location>
        <begin position="201"/>
        <end position="222"/>
    </location>
</feature>
<sequence length="387" mass="43086">MDRTSPLRASRDLAAYVEKREAQMVRAREIRTARLNNKSSDVPGDTDRHPRTNLTFSPHRGPPTPTKVSKADLVGRVIDLEEESRVLKEENARLRQQLDDLAARLDQFELRSARTVSDEGQPPLRPSLVKHDLDDSSAAPKRKQGRNVRKASPPPMDFSIDPYDDDDIAYRPPPVTAKRDRGKPRRKHSPPAMDFAMGAPGDDKPTEEDRPSTKRQTHKPELPVDIPIRPAAGPIAVEDDTTAAPQVLHPCKTCGRSFRAESLAKHSANCIKVFHSKRKAFKVEVLSKEDAASLRLAQRSAPASTPTKSPGRAVPKWRQDRERLRRAMKTTTASGDARSPGAAIDDGRVPCPHCARMFSAMAADRHIPICLKTKHRPSTLVRKHTAY</sequence>
<proteinExistence type="predicted"/>
<dbReference type="EMBL" id="OVEO01000014">
    <property type="protein sequence ID" value="SPR00616.1"/>
    <property type="molecule type" value="Genomic_DNA"/>
</dbReference>
<dbReference type="Pfam" id="PF13913">
    <property type="entry name" value="zf-C2HC_2"/>
    <property type="match status" value="2"/>
</dbReference>
<evidence type="ECO:0000256" key="4">
    <source>
        <dbReference type="ARBA" id="ARBA00022833"/>
    </source>
</evidence>
<evidence type="ECO:0000313" key="10">
    <source>
        <dbReference type="Proteomes" id="UP000290189"/>
    </source>
</evidence>
<evidence type="ECO:0000256" key="3">
    <source>
        <dbReference type="ARBA" id="ARBA00022771"/>
    </source>
</evidence>
<evidence type="ECO:0000259" key="8">
    <source>
        <dbReference type="PROSITE" id="PS52027"/>
    </source>
</evidence>
<dbReference type="PANTHER" id="PTHR13555:SF36">
    <property type="entry name" value="ZINC FINGER C2HC DOMAIN-CONTAINING PROTEIN 1B"/>
    <property type="match status" value="1"/>
</dbReference>
<dbReference type="PROSITE" id="PS52027">
    <property type="entry name" value="ZF_C2HC_C3H"/>
    <property type="match status" value="2"/>
</dbReference>
<keyword evidence="2" id="KW-0677">Repeat</keyword>
<evidence type="ECO:0000256" key="2">
    <source>
        <dbReference type="ARBA" id="ARBA00022737"/>
    </source>
</evidence>
<dbReference type="Proteomes" id="UP000290189">
    <property type="component" value="Unassembled WGS sequence"/>
</dbReference>
<feature type="compositionally biased region" description="Basic residues" evidence="7">
    <location>
        <begin position="180"/>
        <end position="189"/>
    </location>
</feature>
<dbReference type="InterPro" id="IPR049899">
    <property type="entry name" value="Znf_C2HC_C3H"/>
</dbReference>
<feature type="compositionally biased region" description="Basic residues" evidence="7">
    <location>
        <begin position="140"/>
        <end position="149"/>
    </location>
</feature>
<evidence type="ECO:0000256" key="6">
    <source>
        <dbReference type="SAM" id="Coils"/>
    </source>
</evidence>
<keyword evidence="1" id="KW-0479">Metal-binding</keyword>
<organism evidence="9 10">
    <name type="scientific">Plasmodiophora brassicae</name>
    <name type="common">Clubroot disease agent</name>
    <dbReference type="NCBI Taxonomy" id="37360"/>
    <lineage>
        <taxon>Eukaryota</taxon>
        <taxon>Sar</taxon>
        <taxon>Rhizaria</taxon>
        <taxon>Endomyxa</taxon>
        <taxon>Phytomyxea</taxon>
        <taxon>Plasmodiophorida</taxon>
        <taxon>Plasmodiophoridae</taxon>
        <taxon>Plasmodiophora</taxon>
    </lineage>
</organism>
<keyword evidence="9" id="KW-0496">Mitochondrion</keyword>
<feature type="region of interest" description="Disordered" evidence="7">
    <location>
        <begin position="297"/>
        <end position="321"/>
    </location>
</feature>